<feature type="binding site" evidence="5">
    <location>
        <begin position="354"/>
        <end position="356"/>
    </location>
    <ligand>
        <name>GTP</name>
        <dbReference type="ChEBI" id="CHEBI:37565"/>
    </ligand>
</feature>
<keyword evidence="3 6" id="KW-0460">Magnesium</keyword>
<comment type="caution">
    <text evidence="8">The sequence shown here is derived from an EMBL/GenBank/DDBJ whole genome shotgun (WGS) entry which is preliminary data.</text>
</comment>
<keyword evidence="4 5" id="KW-0342">GTP-binding</keyword>
<feature type="binding site" evidence="5">
    <location>
        <begin position="236"/>
        <end position="240"/>
    </location>
    <ligand>
        <name>GTP</name>
        <dbReference type="ChEBI" id="CHEBI:37565"/>
    </ligand>
</feature>
<keyword evidence="2 5" id="KW-0547">Nucleotide-binding</keyword>
<dbReference type="Gene3D" id="3.40.50.300">
    <property type="entry name" value="P-loop containing nucleotide triphosphate hydrolases"/>
    <property type="match status" value="1"/>
</dbReference>
<dbReference type="PRINTS" id="PR00326">
    <property type="entry name" value="GTP1OBG"/>
</dbReference>
<dbReference type="PANTHER" id="PTHR10229">
    <property type="entry name" value="GTP-BINDING PROTEIN HFLX"/>
    <property type="match status" value="1"/>
</dbReference>
<feature type="binding site" evidence="6">
    <location>
        <position position="238"/>
    </location>
    <ligand>
        <name>Mg(2+)</name>
        <dbReference type="ChEBI" id="CHEBI:18420"/>
    </ligand>
</feature>
<dbReference type="Gene3D" id="3.40.50.11060">
    <property type="entry name" value="GTPase HflX, N-terminal domain"/>
    <property type="match status" value="1"/>
</dbReference>
<name>A0A2M7BSS1_9BACT</name>
<dbReference type="PANTHER" id="PTHR10229:SF0">
    <property type="entry name" value="GTP-BINDING PROTEIN 6-RELATED"/>
    <property type="match status" value="1"/>
</dbReference>
<dbReference type="GO" id="GO:0046872">
    <property type="term" value="F:metal ion binding"/>
    <property type="evidence" value="ECO:0007669"/>
    <property type="project" value="UniProtKB-KW"/>
</dbReference>
<dbReference type="Pfam" id="PF01926">
    <property type="entry name" value="MMR_HSR1"/>
    <property type="match status" value="1"/>
</dbReference>
<organism evidence="8 9">
    <name type="scientific">Candidatus Roizmanbacteria bacterium CG03_land_8_20_14_0_80_39_12</name>
    <dbReference type="NCBI Taxonomy" id="1974847"/>
    <lineage>
        <taxon>Bacteria</taxon>
        <taxon>Candidatus Roizmaniibacteriota</taxon>
    </lineage>
</organism>
<dbReference type="InterPro" id="IPR030394">
    <property type="entry name" value="G_HFLX_dom"/>
</dbReference>
<dbReference type="PROSITE" id="PS51705">
    <property type="entry name" value="G_HFLX"/>
    <property type="match status" value="1"/>
</dbReference>
<feature type="binding site" evidence="5">
    <location>
        <begin position="211"/>
        <end position="218"/>
    </location>
    <ligand>
        <name>GTP</name>
        <dbReference type="ChEBI" id="CHEBI:37565"/>
    </ligand>
</feature>
<dbReference type="Proteomes" id="UP000230119">
    <property type="component" value="Unassembled WGS sequence"/>
</dbReference>
<dbReference type="InterPro" id="IPR027417">
    <property type="entry name" value="P-loop_NTPase"/>
</dbReference>
<evidence type="ECO:0000256" key="6">
    <source>
        <dbReference type="PIRSR" id="PIRSR006809-2"/>
    </source>
</evidence>
<dbReference type="SUPFAM" id="SSF52540">
    <property type="entry name" value="P-loop containing nucleoside triphosphate hydrolases"/>
    <property type="match status" value="1"/>
</dbReference>
<evidence type="ECO:0000313" key="9">
    <source>
        <dbReference type="Proteomes" id="UP000230119"/>
    </source>
</evidence>
<dbReference type="InterPro" id="IPR032305">
    <property type="entry name" value="GTP-bd_M"/>
</dbReference>
<dbReference type="EMBL" id="PEVA01000094">
    <property type="protein sequence ID" value="PIV08534.1"/>
    <property type="molecule type" value="Genomic_DNA"/>
</dbReference>
<dbReference type="GO" id="GO:0043022">
    <property type="term" value="F:ribosome binding"/>
    <property type="evidence" value="ECO:0007669"/>
    <property type="project" value="TreeGrafter"/>
</dbReference>
<dbReference type="NCBIfam" id="TIGR03156">
    <property type="entry name" value="GTP_HflX"/>
    <property type="match status" value="1"/>
</dbReference>
<dbReference type="InterPro" id="IPR006073">
    <property type="entry name" value="GTP-bd"/>
</dbReference>
<dbReference type="Pfam" id="PF16360">
    <property type="entry name" value="GTP-bdg_M"/>
    <property type="match status" value="1"/>
</dbReference>
<evidence type="ECO:0000256" key="1">
    <source>
        <dbReference type="ARBA" id="ARBA00022723"/>
    </source>
</evidence>
<evidence type="ECO:0000313" key="8">
    <source>
        <dbReference type="EMBL" id="PIV08534.1"/>
    </source>
</evidence>
<accession>A0A2M7BSS1</accession>
<evidence type="ECO:0000256" key="4">
    <source>
        <dbReference type="ARBA" id="ARBA00023134"/>
    </source>
</evidence>
<dbReference type="InterPro" id="IPR025121">
    <property type="entry name" value="GTPase_HflX_N"/>
</dbReference>
<feature type="binding site" evidence="6">
    <location>
        <position position="218"/>
    </location>
    <ligand>
        <name>Mg(2+)</name>
        <dbReference type="ChEBI" id="CHEBI:18420"/>
    </ligand>
</feature>
<dbReference type="PIRSF" id="PIRSF006809">
    <property type="entry name" value="GTP-binding_hflX_prd"/>
    <property type="match status" value="1"/>
</dbReference>
<dbReference type="AlphaFoldDB" id="A0A2M7BSS1"/>
<dbReference type="GO" id="GO:0005525">
    <property type="term" value="F:GTP binding"/>
    <property type="evidence" value="ECO:0007669"/>
    <property type="project" value="UniProtKB-KW"/>
</dbReference>
<feature type="domain" description="Hflx-type G" evidence="7">
    <location>
        <begin position="205"/>
        <end position="373"/>
    </location>
</feature>
<dbReference type="InterPro" id="IPR042108">
    <property type="entry name" value="GTPase_HflX_N_sf"/>
</dbReference>
<evidence type="ECO:0000256" key="3">
    <source>
        <dbReference type="ARBA" id="ARBA00022842"/>
    </source>
</evidence>
<comment type="cofactor">
    <cofactor evidence="6">
        <name>Mg(2+)</name>
        <dbReference type="ChEBI" id="CHEBI:18420"/>
    </cofactor>
</comment>
<feature type="binding site" evidence="5">
    <location>
        <begin position="259"/>
        <end position="262"/>
    </location>
    <ligand>
        <name>GTP</name>
        <dbReference type="ChEBI" id="CHEBI:37565"/>
    </ligand>
</feature>
<proteinExistence type="predicted"/>
<keyword evidence="1 6" id="KW-0479">Metal-binding</keyword>
<dbReference type="InterPro" id="IPR016496">
    <property type="entry name" value="GTPase_HflX"/>
</dbReference>
<dbReference type="GO" id="GO:0005737">
    <property type="term" value="C:cytoplasm"/>
    <property type="evidence" value="ECO:0007669"/>
    <property type="project" value="TreeGrafter"/>
</dbReference>
<dbReference type="CDD" id="cd01878">
    <property type="entry name" value="HflX"/>
    <property type="match status" value="1"/>
</dbReference>
<evidence type="ECO:0000256" key="5">
    <source>
        <dbReference type="PIRSR" id="PIRSR006809-1"/>
    </source>
</evidence>
<protein>
    <submittedName>
        <fullName evidence="8">GTPase HflX</fullName>
    </submittedName>
</protein>
<sequence>MQKLQMFRSIIIDVVSPNTNVPEAQRNLIELKSLIKTYGSIDVGHIIQHRTKPDKDTFIGSGKVQELIEMVSNKKIDILILNAIVKPTQLFHLTEQLWTANPDIKVWDRVDLILHIFEKHAQTTEARLQIEIAKMHHMGPRIYGLGGTYFSRQGGGIGSKGVGETNIERMKRHWRTLIKKKEDELKKQLEHRKGQVDHRKELGVRHVALVGYTNAGKTALFNVLTGRSKLSEDVLFATLSSTVGRLKGIGHANNLLVSDTIGFIQNLPPTLIETFKSTLLDVIHADLILHIVDISDELRDRKINVVQEIVHEIGAGKIPQILVFTKSDLLPEERWGEFEEVKKRYSAFSTLFISSKEEINIKKLVEEISSRLS</sequence>
<evidence type="ECO:0000259" key="7">
    <source>
        <dbReference type="PROSITE" id="PS51705"/>
    </source>
</evidence>
<evidence type="ECO:0000256" key="2">
    <source>
        <dbReference type="ARBA" id="ARBA00022741"/>
    </source>
</evidence>
<dbReference type="Gene3D" id="6.10.250.2860">
    <property type="match status" value="1"/>
</dbReference>
<reference evidence="9" key="1">
    <citation type="submission" date="2017-09" db="EMBL/GenBank/DDBJ databases">
        <title>Depth-based differentiation of microbial function through sediment-hosted aquifers and enrichment of novel symbionts in the deep terrestrial subsurface.</title>
        <authorList>
            <person name="Probst A.J."/>
            <person name="Ladd B."/>
            <person name="Jarett J.K."/>
            <person name="Geller-Mcgrath D.E."/>
            <person name="Sieber C.M.K."/>
            <person name="Emerson J.B."/>
            <person name="Anantharaman K."/>
            <person name="Thomas B.C."/>
            <person name="Malmstrom R."/>
            <person name="Stieglmeier M."/>
            <person name="Klingl A."/>
            <person name="Woyke T."/>
            <person name="Ryan C.M."/>
            <person name="Banfield J.F."/>
        </authorList>
    </citation>
    <scope>NUCLEOTIDE SEQUENCE [LARGE SCALE GENOMIC DNA]</scope>
</reference>
<gene>
    <name evidence="8" type="primary">hflX</name>
    <name evidence="8" type="ORF">COS52_02170</name>
</gene>
<dbReference type="Pfam" id="PF13167">
    <property type="entry name" value="GTP-bdg_N"/>
    <property type="match status" value="1"/>
</dbReference>